<evidence type="ECO:0000313" key="1">
    <source>
        <dbReference type="EMBL" id="GFR32190.1"/>
    </source>
</evidence>
<sequence length="114" mass="12935">MLYRSRERSSSRKALIYFKSGPKTRAEIGRRMSYGLVRGALAVGHWNQAILQFTADHLGVGKQQLSEFPEDTFRLLRRSSTKHCRRANSLSEFATAIFPNYLTSSFIGMDAITC</sequence>
<reference evidence="1" key="1">
    <citation type="submission" date="2020-07" db="EMBL/GenBank/DDBJ databases">
        <title>Multicomponent nature underlies the extraordinary mechanical properties of spider dragline silk.</title>
        <authorList>
            <person name="Kono N."/>
            <person name="Nakamura H."/>
            <person name="Mori M."/>
            <person name="Yoshida Y."/>
            <person name="Ohtoshi R."/>
            <person name="Malay A.D."/>
            <person name="Moran D.A.P."/>
            <person name="Tomita M."/>
            <person name="Numata K."/>
            <person name="Arakawa K."/>
        </authorList>
    </citation>
    <scope>NUCLEOTIDE SEQUENCE</scope>
</reference>
<dbReference type="Proteomes" id="UP000887116">
    <property type="component" value="Unassembled WGS sequence"/>
</dbReference>
<keyword evidence="2" id="KW-1185">Reference proteome</keyword>
<organism evidence="1 2">
    <name type="scientific">Trichonephila clavata</name>
    <name type="common">Joro spider</name>
    <name type="synonym">Nephila clavata</name>
    <dbReference type="NCBI Taxonomy" id="2740835"/>
    <lineage>
        <taxon>Eukaryota</taxon>
        <taxon>Metazoa</taxon>
        <taxon>Ecdysozoa</taxon>
        <taxon>Arthropoda</taxon>
        <taxon>Chelicerata</taxon>
        <taxon>Arachnida</taxon>
        <taxon>Araneae</taxon>
        <taxon>Araneomorphae</taxon>
        <taxon>Entelegynae</taxon>
        <taxon>Araneoidea</taxon>
        <taxon>Nephilidae</taxon>
        <taxon>Trichonephila</taxon>
    </lineage>
</organism>
<protein>
    <submittedName>
        <fullName evidence="1">Uncharacterized protein</fullName>
    </submittedName>
</protein>
<gene>
    <name evidence="1" type="ORF">TNCT_647601</name>
</gene>
<name>A0A8X6JEB4_TRICU</name>
<comment type="caution">
    <text evidence="1">The sequence shown here is derived from an EMBL/GenBank/DDBJ whole genome shotgun (WGS) entry which is preliminary data.</text>
</comment>
<dbReference type="EMBL" id="BMAO01009631">
    <property type="protein sequence ID" value="GFR32190.1"/>
    <property type="molecule type" value="Genomic_DNA"/>
</dbReference>
<evidence type="ECO:0000313" key="2">
    <source>
        <dbReference type="Proteomes" id="UP000887116"/>
    </source>
</evidence>
<accession>A0A8X6JEB4</accession>
<proteinExistence type="predicted"/>
<dbReference type="AlphaFoldDB" id="A0A8X6JEB4"/>